<proteinExistence type="predicted"/>
<evidence type="ECO:0000256" key="1">
    <source>
        <dbReference type="SAM" id="MobiDB-lite"/>
    </source>
</evidence>
<evidence type="ECO:0000313" key="3">
    <source>
        <dbReference type="Proteomes" id="UP000186955"/>
    </source>
</evidence>
<keyword evidence="3" id="KW-1185">Reference proteome</keyword>
<accession>A0A1Q5TEQ7</accession>
<dbReference type="EMBL" id="MNBE01000668">
    <property type="protein sequence ID" value="OKO98672.1"/>
    <property type="molecule type" value="Genomic_DNA"/>
</dbReference>
<comment type="caution">
    <text evidence="2">The sequence shown here is derived from an EMBL/GenBank/DDBJ whole genome shotgun (WGS) entry which is preliminary data.</text>
</comment>
<feature type="compositionally biased region" description="Basic and acidic residues" evidence="1">
    <location>
        <begin position="39"/>
        <end position="49"/>
    </location>
</feature>
<gene>
    <name evidence="2" type="ORF">PENSUB_9033</name>
</gene>
<dbReference type="AlphaFoldDB" id="A0A1Q5TEQ7"/>
<organism evidence="2 3">
    <name type="scientific">Penicillium subrubescens</name>
    <dbReference type="NCBI Taxonomy" id="1316194"/>
    <lineage>
        <taxon>Eukaryota</taxon>
        <taxon>Fungi</taxon>
        <taxon>Dikarya</taxon>
        <taxon>Ascomycota</taxon>
        <taxon>Pezizomycotina</taxon>
        <taxon>Eurotiomycetes</taxon>
        <taxon>Eurotiomycetidae</taxon>
        <taxon>Eurotiales</taxon>
        <taxon>Aspergillaceae</taxon>
        <taxon>Penicillium</taxon>
    </lineage>
</organism>
<dbReference type="Proteomes" id="UP000186955">
    <property type="component" value="Unassembled WGS sequence"/>
</dbReference>
<name>A0A1Q5TEQ7_9EURO</name>
<feature type="region of interest" description="Disordered" evidence="1">
    <location>
        <begin position="35"/>
        <end position="65"/>
    </location>
</feature>
<reference evidence="2 3" key="1">
    <citation type="submission" date="2016-10" db="EMBL/GenBank/DDBJ databases">
        <title>Genome sequence of the ascomycete fungus Penicillium subrubescens.</title>
        <authorList>
            <person name="De Vries R.P."/>
            <person name="Peng M."/>
            <person name="Dilokpimol A."/>
            <person name="Hilden K."/>
            <person name="Makela M.R."/>
            <person name="Grigoriev I."/>
            <person name="Riley R."/>
            <person name="Granchi Z."/>
        </authorList>
    </citation>
    <scope>NUCLEOTIDE SEQUENCE [LARGE SCALE GENOMIC DNA]</scope>
    <source>
        <strain evidence="2 3">CBS 132785</strain>
    </source>
</reference>
<dbReference type="STRING" id="1316194.A0A1Q5TEQ7"/>
<sequence length="65" mass="7669">MAAQNPENRSGLQITDEGCPKRFLQDFKVNIRSTKQRKARDVDRPDHIARQQQVDAQMPLKDYWK</sequence>
<evidence type="ECO:0000313" key="2">
    <source>
        <dbReference type="EMBL" id="OKO98672.1"/>
    </source>
</evidence>
<protein>
    <submittedName>
        <fullName evidence="2">Uncharacterized protein</fullName>
    </submittedName>
</protein>